<sequence length="278" mass="30843">MEYQLEQNPIDPADYASNRYAFICGELGLPKDRRPALEVLSAAKAAKMQIHGEYLAGPHSIRLSAASPELDYTIVHELVHAVCRKEMKYLGSHAVPYVALHDLVMAYYFPNQGRGDGDVVESQWSKIACNSAKASTKSEAADIVKAIYASLGAIESIQRRPSILELAARVSLSPASKYCFNWRHNVKALFRLADKTWTQKRAVYHIVGKCLAWLSIAAIVASIGLFQLSSQYHWAWPQKPALILLVTGIGALCSLPVYLWCIKKFAGYDPGDFKKDAK</sequence>
<feature type="transmembrane region" description="Helical" evidence="1">
    <location>
        <begin position="210"/>
        <end position="229"/>
    </location>
</feature>
<comment type="caution">
    <text evidence="2">The sequence shown here is derived from an EMBL/GenBank/DDBJ whole genome shotgun (WGS) entry which is preliminary data.</text>
</comment>
<dbReference type="Proteomes" id="UP001221208">
    <property type="component" value="Unassembled WGS sequence"/>
</dbReference>
<evidence type="ECO:0008006" key="4">
    <source>
        <dbReference type="Google" id="ProtNLM"/>
    </source>
</evidence>
<evidence type="ECO:0000256" key="1">
    <source>
        <dbReference type="SAM" id="Phobius"/>
    </source>
</evidence>
<dbReference type="EMBL" id="JAQQXR010000005">
    <property type="protein sequence ID" value="MDC8758921.1"/>
    <property type="molecule type" value="Genomic_DNA"/>
</dbReference>
<keyword evidence="1" id="KW-0812">Transmembrane</keyword>
<organism evidence="2 3">
    <name type="scientific">Janthinobacterium fluminis</name>
    <dbReference type="NCBI Taxonomy" id="2987524"/>
    <lineage>
        <taxon>Bacteria</taxon>
        <taxon>Pseudomonadati</taxon>
        <taxon>Pseudomonadota</taxon>
        <taxon>Betaproteobacteria</taxon>
        <taxon>Burkholderiales</taxon>
        <taxon>Oxalobacteraceae</taxon>
        <taxon>Janthinobacterium</taxon>
    </lineage>
</organism>
<keyword evidence="3" id="KW-1185">Reference proteome</keyword>
<evidence type="ECO:0000313" key="3">
    <source>
        <dbReference type="Proteomes" id="UP001221208"/>
    </source>
</evidence>
<accession>A0ABT5K493</accession>
<dbReference type="RefSeq" id="WP_273671786.1">
    <property type="nucleotide sequence ID" value="NZ_JAQQXR010000005.1"/>
</dbReference>
<protein>
    <recommendedName>
        <fullName evidence="4">SprT-like family protein</fullName>
    </recommendedName>
</protein>
<feature type="transmembrane region" description="Helical" evidence="1">
    <location>
        <begin position="241"/>
        <end position="261"/>
    </location>
</feature>
<keyword evidence="1" id="KW-0472">Membrane</keyword>
<evidence type="ECO:0000313" key="2">
    <source>
        <dbReference type="EMBL" id="MDC8758921.1"/>
    </source>
</evidence>
<proteinExistence type="predicted"/>
<name>A0ABT5K493_9BURK</name>
<gene>
    <name evidence="2" type="ORF">OIK44_15175</name>
</gene>
<reference evidence="2 3" key="1">
    <citation type="submission" date="2022-10" db="EMBL/GenBank/DDBJ databases">
        <title>Janthinobacterium sp. hw3 Genome sequencing.</title>
        <authorList>
            <person name="Park S."/>
        </authorList>
    </citation>
    <scope>NUCLEOTIDE SEQUENCE [LARGE SCALE GENOMIC DNA]</scope>
    <source>
        <strain evidence="3">hw3</strain>
    </source>
</reference>
<keyword evidence="1" id="KW-1133">Transmembrane helix</keyword>